<reference evidence="9" key="1">
    <citation type="submission" date="2021-12" db="EMBL/GenBank/DDBJ databases">
        <title>Curvularia clavata genome.</title>
        <authorList>
            <person name="Cao Y."/>
        </authorList>
    </citation>
    <scope>NUCLEOTIDE SEQUENCE</scope>
    <source>
        <strain evidence="9">Yc1106</strain>
    </source>
</reference>
<dbReference type="OrthoDB" id="5398665at2759"/>
<name>A0A9Q8ZJI3_CURCL</name>
<keyword evidence="3 7" id="KW-0238">DNA-binding</keyword>
<evidence type="ECO:0000256" key="2">
    <source>
        <dbReference type="ARBA" id="ARBA00023015"/>
    </source>
</evidence>
<proteinExistence type="inferred from homology"/>
<organism evidence="9 10">
    <name type="scientific">Curvularia clavata</name>
    <dbReference type="NCBI Taxonomy" id="95742"/>
    <lineage>
        <taxon>Eukaryota</taxon>
        <taxon>Fungi</taxon>
        <taxon>Dikarya</taxon>
        <taxon>Ascomycota</taxon>
        <taxon>Pezizomycotina</taxon>
        <taxon>Dothideomycetes</taxon>
        <taxon>Pleosporomycetidae</taxon>
        <taxon>Pleosporales</taxon>
        <taxon>Pleosporineae</taxon>
        <taxon>Pleosporaceae</taxon>
        <taxon>Curvularia</taxon>
    </lineage>
</organism>
<gene>
    <name evidence="9" type="ORF">yc1106_09928</name>
</gene>
<comment type="subcellular location">
    <subcellularLocation>
        <location evidence="7">Nucleus</location>
    </subcellularLocation>
</comment>
<evidence type="ECO:0000256" key="1">
    <source>
        <dbReference type="ARBA" id="ARBA00015083"/>
    </source>
</evidence>
<accession>A0A9Q8ZJI3</accession>
<dbReference type="EMBL" id="CP089281">
    <property type="protein sequence ID" value="USP82654.1"/>
    <property type="molecule type" value="Genomic_DNA"/>
</dbReference>
<evidence type="ECO:0000313" key="9">
    <source>
        <dbReference type="EMBL" id="USP82654.1"/>
    </source>
</evidence>
<dbReference type="AlphaFoldDB" id="A0A9Q8ZJI3"/>
<dbReference type="GO" id="GO:0045895">
    <property type="term" value="P:positive regulation of mating-type specific transcription, DNA-templated"/>
    <property type="evidence" value="ECO:0007669"/>
    <property type="project" value="InterPro"/>
</dbReference>
<comment type="function">
    <text evidence="6">Mating type proteins are sequence specific DNA-binding proteins that act as master switches in fungal differentiation by controlling gene expression in a cell type-specific fashion. Transcriptional activator that induces the transcription of alpha-specific genes.</text>
</comment>
<evidence type="ECO:0000256" key="4">
    <source>
        <dbReference type="ARBA" id="ARBA00023163"/>
    </source>
</evidence>
<evidence type="ECO:0000259" key="8">
    <source>
        <dbReference type="PROSITE" id="PS51325"/>
    </source>
</evidence>
<keyword evidence="2 7" id="KW-0805">Transcription regulation</keyword>
<dbReference type="Pfam" id="PF04769">
    <property type="entry name" value="MATalpha_HMGbox"/>
    <property type="match status" value="1"/>
</dbReference>
<dbReference type="VEuPathDB" id="FungiDB:yc1106_09928"/>
<keyword evidence="4 7" id="KW-0804">Transcription</keyword>
<dbReference type="InterPro" id="IPR006856">
    <property type="entry name" value="MATalpha_HMGbox"/>
</dbReference>
<evidence type="ECO:0000256" key="6">
    <source>
        <dbReference type="ARBA" id="ARBA00035106"/>
    </source>
</evidence>
<comment type="similarity">
    <text evidence="7">Belongs to the MATALPHA1 family.</text>
</comment>
<evidence type="ECO:0000313" key="10">
    <source>
        <dbReference type="Proteomes" id="UP001056012"/>
    </source>
</evidence>
<evidence type="ECO:0000256" key="3">
    <source>
        <dbReference type="ARBA" id="ARBA00023125"/>
    </source>
</evidence>
<feature type="domain" description="Alpha box" evidence="8">
    <location>
        <begin position="60"/>
        <end position="117"/>
    </location>
</feature>
<dbReference type="Proteomes" id="UP001056012">
    <property type="component" value="Chromosome 8"/>
</dbReference>
<sequence>MDSAREPTEDEIARFLATRTSAQMLQLMRCIKEPAAQFAFTAKLLTINPAKSVEPTVPPRAKKALNAFVGFRCYYITIPAFKQWPMKKLSNLISLLWDRDPNKSLWSLMARAWSNIRDQVGKDQAPLDAFFNLICPHLKLPDPASYLDLHGWILVVNQEGDPTLVESIDSKSASVGSSYIDLALSVEDIITFVRKAGYAPAYIPITNDTSPTFLGQSANLPASEEDQALLEEDQALPEEHNMSIAESSSAREFQETLHREMAHVQAVATLVGPDPLPDFDFTPFYEGVNNLIFEHMAMEQANVGYPDGAPLSNHLFVDSGKAYLGMNNFVTDMPELIDYDAFRFGANEDVTLPVFDDVAHA</sequence>
<protein>
    <recommendedName>
        <fullName evidence="1">Mating-type protein MAT-1</fullName>
    </recommendedName>
</protein>
<dbReference type="GO" id="GO:0008301">
    <property type="term" value="F:DNA binding, bending"/>
    <property type="evidence" value="ECO:0007669"/>
    <property type="project" value="InterPro"/>
</dbReference>
<keyword evidence="5 7" id="KW-0539">Nucleus</keyword>
<evidence type="ECO:0000256" key="5">
    <source>
        <dbReference type="ARBA" id="ARBA00023242"/>
    </source>
</evidence>
<dbReference type="GO" id="GO:0005634">
    <property type="term" value="C:nucleus"/>
    <property type="evidence" value="ECO:0007669"/>
    <property type="project" value="UniProtKB-SubCell"/>
</dbReference>
<dbReference type="PROSITE" id="PS51325">
    <property type="entry name" value="ALPHA_BOX"/>
    <property type="match status" value="1"/>
</dbReference>
<evidence type="ECO:0000256" key="7">
    <source>
        <dbReference type="RuleBase" id="RU003516"/>
    </source>
</evidence>
<keyword evidence="10" id="KW-1185">Reference proteome</keyword>